<feature type="transmembrane region" description="Helical" evidence="8">
    <location>
        <begin position="58"/>
        <end position="78"/>
    </location>
</feature>
<proteinExistence type="inferred from homology"/>
<dbReference type="Gene3D" id="1.20.1250.20">
    <property type="entry name" value="MFS general substrate transporter like domains"/>
    <property type="match status" value="2"/>
</dbReference>
<dbReference type="PANTHER" id="PTHR43271:SF1">
    <property type="entry name" value="INNER MEMBRANE TRANSPORT PROTEIN YNFM"/>
    <property type="match status" value="1"/>
</dbReference>
<evidence type="ECO:0000313" key="11">
    <source>
        <dbReference type="Proteomes" id="UP000247980"/>
    </source>
</evidence>
<dbReference type="PROSITE" id="PS50850">
    <property type="entry name" value="MFS"/>
    <property type="match status" value="1"/>
</dbReference>
<feature type="transmembrane region" description="Helical" evidence="8">
    <location>
        <begin position="354"/>
        <end position="372"/>
    </location>
</feature>
<feature type="transmembrane region" description="Helical" evidence="8">
    <location>
        <begin position="226"/>
        <end position="247"/>
    </location>
</feature>
<dbReference type="AlphaFoldDB" id="A0A2V5IMA3"/>
<dbReference type="OrthoDB" id="63984at2"/>
<evidence type="ECO:0000256" key="7">
    <source>
        <dbReference type="ARBA" id="ARBA00023136"/>
    </source>
</evidence>
<dbReference type="InterPro" id="IPR011701">
    <property type="entry name" value="MFS"/>
</dbReference>
<evidence type="ECO:0000256" key="5">
    <source>
        <dbReference type="ARBA" id="ARBA00022692"/>
    </source>
</evidence>
<sequence>MVFKTDTPWAGHLQGSTGYRRILAALACAGVATFAQLYSLQGILPFISRDLNVSAAQAALSISAATVGLAVAVLPWSFAADRWGRVRTMGLAVILATILGLLVPLSPTFEALLVLRFLEGAALGGIPALAIAYLTEEVSPRNATAAAGAYVAGTSLGGLFGRLLAGPVADVAGWRMGTLAVSLCAAAAAVAFLVLAPKPRGFVPARSEGFGSVLGKLLPQLRNGKLLALYAQAFLLMGSFVSVYNYLGFRLEAPPYLFPASAVALLFLAYLAGTVSSKMVATLASRWGRRTVLLGCTGAMVAGLALTLAAPVAVILMGLVLFTAGFFGAHSIASGWTGALATTGRAQASSLYNLSYYAGSSVVGWSSGLVFQQLGWSAMAGVLAVLALVAAVAAVTLLPGRPVTSSRNQSTSQID</sequence>
<evidence type="ECO:0000256" key="1">
    <source>
        <dbReference type="ARBA" id="ARBA00004651"/>
    </source>
</evidence>
<dbReference type="Proteomes" id="UP000247980">
    <property type="component" value="Unassembled WGS sequence"/>
</dbReference>
<keyword evidence="5 8" id="KW-0812">Transmembrane</keyword>
<dbReference type="GO" id="GO:0005886">
    <property type="term" value="C:plasma membrane"/>
    <property type="evidence" value="ECO:0007669"/>
    <property type="project" value="UniProtKB-SubCell"/>
</dbReference>
<feature type="domain" description="Major facilitator superfamily (MFS) profile" evidence="9">
    <location>
        <begin position="22"/>
        <end position="402"/>
    </location>
</feature>
<protein>
    <submittedName>
        <fullName evidence="10">MFS transporter</fullName>
    </submittedName>
</protein>
<feature type="transmembrane region" description="Helical" evidence="8">
    <location>
        <begin position="177"/>
        <end position="196"/>
    </location>
</feature>
<evidence type="ECO:0000259" key="9">
    <source>
        <dbReference type="PROSITE" id="PS50850"/>
    </source>
</evidence>
<feature type="transmembrane region" description="Helical" evidence="8">
    <location>
        <begin position="378"/>
        <end position="398"/>
    </location>
</feature>
<comment type="caution">
    <text evidence="10">The sequence shown here is derived from an EMBL/GenBank/DDBJ whole genome shotgun (WGS) entry which is preliminary data.</text>
</comment>
<evidence type="ECO:0000256" key="3">
    <source>
        <dbReference type="ARBA" id="ARBA00022448"/>
    </source>
</evidence>
<dbReference type="EMBL" id="QJVC01000017">
    <property type="protein sequence ID" value="PYI37725.1"/>
    <property type="molecule type" value="Genomic_DNA"/>
</dbReference>
<dbReference type="Pfam" id="PF07690">
    <property type="entry name" value="MFS_1"/>
    <property type="match status" value="1"/>
</dbReference>
<keyword evidence="11" id="KW-1185">Reference proteome</keyword>
<feature type="transmembrane region" description="Helical" evidence="8">
    <location>
        <begin position="90"/>
        <end position="107"/>
    </location>
</feature>
<gene>
    <name evidence="10" type="ORF">CVS30_13725</name>
</gene>
<dbReference type="CDD" id="cd17324">
    <property type="entry name" value="MFS_NepI_like"/>
    <property type="match status" value="1"/>
</dbReference>
<accession>A0A2V5IMA3</accession>
<feature type="transmembrane region" description="Helical" evidence="8">
    <location>
        <begin position="147"/>
        <end position="165"/>
    </location>
</feature>
<evidence type="ECO:0000256" key="8">
    <source>
        <dbReference type="SAM" id="Phobius"/>
    </source>
</evidence>
<keyword evidence="6 8" id="KW-1133">Transmembrane helix</keyword>
<keyword evidence="3" id="KW-0813">Transport</keyword>
<evidence type="ECO:0000256" key="4">
    <source>
        <dbReference type="ARBA" id="ARBA00022475"/>
    </source>
</evidence>
<feature type="transmembrane region" description="Helical" evidence="8">
    <location>
        <begin position="253"/>
        <end position="272"/>
    </location>
</feature>
<evidence type="ECO:0000313" key="10">
    <source>
        <dbReference type="EMBL" id="PYI37725.1"/>
    </source>
</evidence>
<feature type="transmembrane region" description="Helical" evidence="8">
    <location>
        <begin position="113"/>
        <end position="135"/>
    </location>
</feature>
<name>A0A2V5IMA3_9MICC</name>
<evidence type="ECO:0000256" key="2">
    <source>
        <dbReference type="ARBA" id="ARBA00008335"/>
    </source>
</evidence>
<feature type="transmembrane region" description="Helical" evidence="8">
    <location>
        <begin position="292"/>
        <end position="313"/>
    </location>
</feature>
<dbReference type="SUPFAM" id="SSF103473">
    <property type="entry name" value="MFS general substrate transporter"/>
    <property type="match status" value="1"/>
</dbReference>
<keyword evidence="4" id="KW-1003">Cell membrane</keyword>
<keyword evidence="7 8" id="KW-0472">Membrane</keyword>
<dbReference type="GO" id="GO:0022857">
    <property type="term" value="F:transmembrane transporter activity"/>
    <property type="evidence" value="ECO:0007669"/>
    <property type="project" value="InterPro"/>
</dbReference>
<feature type="transmembrane region" description="Helical" evidence="8">
    <location>
        <begin position="21"/>
        <end position="38"/>
    </location>
</feature>
<dbReference type="InterPro" id="IPR036259">
    <property type="entry name" value="MFS_trans_sf"/>
</dbReference>
<organism evidence="10 11">
    <name type="scientific">Arthrobacter psychrolactophilus</name>
    <dbReference type="NCBI Taxonomy" id="92442"/>
    <lineage>
        <taxon>Bacteria</taxon>
        <taxon>Bacillati</taxon>
        <taxon>Actinomycetota</taxon>
        <taxon>Actinomycetes</taxon>
        <taxon>Micrococcales</taxon>
        <taxon>Micrococcaceae</taxon>
        <taxon>Arthrobacter</taxon>
    </lineage>
</organism>
<comment type="subcellular location">
    <subcellularLocation>
        <location evidence="1">Cell membrane</location>
        <topology evidence="1">Multi-pass membrane protein</topology>
    </subcellularLocation>
</comment>
<feature type="transmembrane region" description="Helical" evidence="8">
    <location>
        <begin position="319"/>
        <end position="342"/>
    </location>
</feature>
<reference evidence="10 11" key="1">
    <citation type="submission" date="2018-05" db="EMBL/GenBank/DDBJ databases">
        <title>Genetic diversity of glacier-inhabiting Cryobacterium bacteria in China and description of Cryobacterium mengkeensis sp. nov. and Arthrobacter glacialis sp. nov.</title>
        <authorList>
            <person name="Liu Q."/>
            <person name="Xin Y.-H."/>
        </authorList>
    </citation>
    <scope>NUCLEOTIDE SEQUENCE [LARGE SCALE GENOMIC DNA]</scope>
    <source>
        <strain evidence="10 11">B7</strain>
    </source>
</reference>
<dbReference type="InterPro" id="IPR020846">
    <property type="entry name" value="MFS_dom"/>
</dbReference>
<evidence type="ECO:0000256" key="6">
    <source>
        <dbReference type="ARBA" id="ARBA00022989"/>
    </source>
</evidence>
<comment type="similarity">
    <text evidence="2">Belongs to the major facilitator superfamily.</text>
</comment>
<dbReference type="PANTHER" id="PTHR43271">
    <property type="entry name" value="BLL2771 PROTEIN"/>
    <property type="match status" value="1"/>
</dbReference>